<evidence type="ECO:0000256" key="5">
    <source>
        <dbReference type="ARBA" id="ARBA00022989"/>
    </source>
</evidence>
<dbReference type="PANTHER" id="PTHR48022:SF14">
    <property type="entry name" value="MAJOR FACILITATOR SUPERFAMILY (MFS) PROFILE DOMAIN-CONTAINING PROTEIN-RELATED"/>
    <property type="match status" value="1"/>
</dbReference>
<feature type="transmembrane region" description="Helical" evidence="8">
    <location>
        <begin position="160"/>
        <end position="182"/>
    </location>
</feature>
<keyword evidence="11" id="KW-1185">Reference proteome</keyword>
<evidence type="ECO:0000259" key="9">
    <source>
        <dbReference type="PROSITE" id="PS50850"/>
    </source>
</evidence>
<comment type="subcellular location">
    <subcellularLocation>
        <location evidence="1">Membrane</location>
        <topology evidence="1">Multi-pass membrane protein</topology>
    </subcellularLocation>
</comment>
<comment type="catalytic activity">
    <reaction evidence="7">
        <text>myo-inositol(out) + H(+)(out) = myo-inositol(in) + H(+)(in)</text>
        <dbReference type="Rhea" id="RHEA:60364"/>
        <dbReference type="ChEBI" id="CHEBI:15378"/>
        <dbReference type="ChEBI" id="CHEBI:17268"/>
    </reaction>
</comment>
<evidence type="ECO:0000313" key="10">
    <source>
        <dbReference type="EMBL" id="KAF5321059.1"/>
    </source>
</evidence>
<dbReference type="SUPFAM" id="SSF103473">
    <property type="entry name" value="MFS general substrate transporter"/>
    <property type="match status" value="1"/>
</dbReference>
<feature type="transmembrane region" description="Helical" evidence="8">
    <location>
        <begin position="490"/>
        <end position="513"/>
    </location>
</feature>
<sequence>MNTPGGYVAISEDVQDNVRHHSVLNDERTVSVQGGTFTVNPDGHSYSYAYGPKGLAGLKYNKYALLCAFFASLGGLEFGYDQGVIANVLVMKDFMQRWPITPLQKGIMTAVLELGALVGALTAGVYADRLNSRGKAIVVACIVFCIGSSFQCLAQNLAHIFIGRAIGGVGVGALSMLSPLYMAEISPPEVRGSLMALEQFSIVLGVVFGFWTGFATRDIPGSLSWRIPLGIQLIPGIILAVGTAFLPPSPRLLVLHGQVDAARASLSRLRLSGANSDATSDDVDGQAAAGGDLLIQLELMEMRVETRLVQRVIERELELDPHNTVQDNQESPLVLEWKTWKKLFGERYRDRTWIGVLIMVFQQWSGINALLYYGPTLVLAIGLSGETTTLFVAGGIGIVQLIAVLPAILFIDSVGRKKLLRGGSAVMVSAHLGIAILVILFQSDWSGHRLAAWTAVGCIYLFTFAYGVSFGPIGWVLPSEVFPLAMRSKGVALSTASNWVNNFFIGLLTPVFMDFSASFTFLVFAGACGLAYFWATCYVPETANISLEEIDKLFKSSAGREETEIKEQIERELGLKDLVREILDDQ</sequence>
<accession>A0A8H5F2C6</accession>
<keyword evidence="6 8" id="KW-0472">Membrane</keyword>
<feature type="transmembrane region" description="Helical" evidence="8">
    <location>
        <begin position="106"/>
        <end position="127"/>
    </location>
</feature>
<dbReference type="PROSITE" id="PS00216">
    <property type="entry name" value="SUGAR_TRANSPORT_1"/>
    <property type="match status" value="1"/>
</dbReference>
<feature type="transmembrane region" description="Helical" evidence="8">
    <location>
        <begin position="63"/>
        <end position="86"/>
    </location>
</feature>
<feature type="transmembrane region" description="Helical" evidence="8">
    <location>
        <begin position="194"/>
        <end position="215"/>
    </location>
</feature>
<feature type="transmembrane region" description="Helical" evidence="8">
    <location>
        <begin position="352"/>
        <end position="371"/>
    </location>
</feature>
<proteinExistence type="inferred from homology"/>
<evidence type="ECO:0000256" key="3">
    <source>
        <dbReference type="ARBA" id="ARBA00022448"/>
    </source>
</evidence>
<dbReference type="OrthoDB" id="8120565at2759"/>
<reference evidence="10 11" key="1">
    <citation type="journal article" date="2020" name="ISME J.">
        <title>Uncovering the hidden diversity of litter-decomposition mechanisms in mushroom-forming fungi.</title>
        <authorList>
            <person name="Floudas D."/>
            <person name="Bentzer J."/>
            <person name="Ahren D."/>
            <person name="Johansson T."/>
            <person name="Persson P."/>
            <person name="Tunlid A."/>
        </authorList>
    </citation>
    <scope>NUCLEOTIDE SEQUENCE [LARGE SCALE GENOMIC DNA]</scope>
    <source>
        <strain evidence="10 11">CBS 101986</strain>
    </source>
</reference>
<dbReference type="PROSITE" id="PS50850">
    <property type="entry name" value="MFS"/>
    <property type="match status" value="1"/>
</dbReference>
<dbReference type="PANTHER" id="PTHR48022">
    <property type="entry name" value="PLASTIDIC GLUCOSE TRANSPORTER 4"/>
    <property type="match status" value="1"/>
</dbReference>
<protein>
    <recommendedName>
        <fullName evidence="9">Major facilitator superfamily (MFS) profile domain-containing protein</fullName>
    </recommendedName>
</protein>
<dbReference type="Pfam" id="PF00083">
    <property type="entry name" value="Sugar_tr"/>
    <property type="match status" value="2"/>
</dbReference>
<feature type="transmembrane region" description="Helical" evidence="8">
    <location>
        <begin position="227"/>
        <end position="246"/>
    </location>
</feature>
<name>A0A8H5F2C6_9AGAR</name>
<evidence type="ECO:0000256" key="2">
    <source>
        <dbReference type="ARBA" id="ARBA00010992"/>
    </source>
</evidence>
<dbReference type="Proteomes" id="UP000567179">
    <property type="component" value="Unassembled WGS sequence"/>
</dbReference>
<dbReference type="PRINTS" id="PR00171">
    <property type="entry name" value="SUGRTRNSPORT"/>
</dbReference>
<feature type="transmembrane region" description="Helical" evidence="8">
    <location>
        <begin position="453"/>
        <end position="478"/>
    </location>
</feature>
<dbReference type="InterPro" id="IPR050360">
    <property type="entry name" value="MFS_Sugar_Transporters"/>
</dbReference>
<dbReference type="InterPro" id="IPR005828">
    <property type="entry name" value="MFS_sugar_transport-like"/>
</dbReference>
<dbReference type="InterPro" id="IPR020846">
    <property type="entry name" value="MFS_dom"/>
</dbReference>
<keyword evidence="5 8" id="KW-1133">Transmembrane helix</keyword>
<feature type="transmembrane region" description="Helical" evidence="8">
    <location>
        <begin position="519"/>
        <end position="539"/>
    </location>
</feature>
<gene>
    <name evidence="10" type="ORF">D9619_002208</name>
</gene>
<dbReference type="GO" id="GO:0016020">
    <property type="term" value="C:membrane"/>
    <property type="evidence" value="ECO:0007669"/>
    <property type="project" value="UniProtKB-SubCell"/>
</dbReference>
<dbReference type="PROSITE" id="PS00217">
    <property type="entry name" value="SUGAR_TRANSPORT_2"/>
    <property type="match status" value="1"/>
</dbReference>
<dbReference type="EMBL" id="JAACJJ010000028">
    <property type="protein sequence ID" value="KAF5321059.1"/>
    <property type="molecule type" value="Genomic_DNA"/>
</dbReference>
<evidence type="ECO:0000256" key="4">
    <source>
        <dbReference type="ARBA" id="ARBA00022692"/>
    </source>
</evidence>
<evidence type="ECO:0000256" key="6">
    <source>
        <dbReference type="ARBA" id="ARBA00023136"/>
    </source>
</evidence>
<evidence type="ECO:0000256" key="1">
    <source>
        <dbReference type="ARBA" id="ARBA00004141"/>
    </source>
</evidence>
<feature type="transmembrane region" description="Helical" evidence="8">
    <location>
        <begin position="136"/>
        <end position="154"/>
    </location>
</feature>
<dbReference type="Gene3D" id="1.20.1250.20">
    <property type="entry name" value="MFS general substrate transporter like domains"/>
    <property type="match status" value="1"/>
</dbReference>
<dbReference type="AlphaFoldDB" id="A0A8H5F2C6"/>
<evidence type="ECO:0000313" key="11">
    <source>
        <dbReference type="Proteomes" id="UP000567179"/>
    </source>
</evidence>
<dbReference type="InterPro" id="IPR003663">
    <property type="entry name" value="Sugar/inositol_transpt"/>
</dbReference>
<keyword evidence="4 8" id="KW-0812">Transmembrane</keyword>
<feature type="transmembrane region" description="Helical" evidence="8">
    <location>
        <begin position="423"/>
        <end position="441"/>
    </location>
</feature>
<comment type="caution">
    <text evidence="10">The sequence shown here is derived from an EMBL/GenBank/DDBJ whole genome shotgun (WGS) entry which is preliminary data.</text>
</comment>
<feature type="domain" description="Major facilitator superfamily (MFS) profile" evidence="9">
    <location>
        <begin position="67"/>
        <end position="543"/>
    </location>
</feature>
<keyword evidence="3" id="KW-0813">Transport</keyword>
<evidence type="ECO:0000256" key="8">
    <source>
        <dbReference type="SAM" id="Phobius"/>
    </source>
</evidence>
<dbReference type="InterPro" id="IPR036259">
    <property type="entry name" value="MFS_trans_sf"/>
</dbReference>
<comment type="similarity">
    <text evidence="2">Belongs to the major facilitator superfamily. Sugar transporter (TC 2.A.1.1) family.</text>
</comment>
<organism evidence="10 11">
    <name type="scientific">Psilocybe cf. subviscida</name>
    <dbReference type="NCBI Taxonomy" id="2480587"/>
    <lineage>
        <taxon>Eukaryota</taxon>
        <taxon>Fungi</taxon>
        <taxon>Dikarya</taxon>
        <taxon>Basidiomycota</taxon>
        <taxon>Agaricomycotina</taxon>
        <taxon>Agaricomycetes</taxon>
        <taxon>Agaricomycetidae</taxon>
        <taxon>Agaricales</taxon>
        <taxon>Agaricineae</taxon>
        <taxon>Strophariaceae</taxon>
        <taxon>Psilocybe</taxon>
    </lineage>
</organism>
<evidence type="ECO:0000256" key="7">
    <source>
        <dbReference type="ARBA" id="ARBA00049119"/>
    </source>
</evidence>
<dbReference type="GO" id="GO:0005351">
    <property type="term" value="F:carbohydrate:proton symporter activity"/>
    <property type="evidence" value="ECO:0007669"/>
    <property type="project" value="TreeGrafter"/>
</dbReference>
<dbReference type="InterPro" id="IPR005829">
    <property type="entry name" value="Sugar_transporter_CS"/>
</dbReference>
<feature type="transmembrane region" description="Helical" evidence="8">
    <location>
        <begin position="391"/>
        <end position="411"/>
    </location>
</feature>